<dbReference type="HOGENOM" id="CLU_126501_0_0_10"/>
<dbReference type="OrthoDB" id="1161684at2"/>
<accession>A6H118</accession>
<dbReference type="RefSeq" id="WP_011964080.1">
    <property type="nucleotide sequence ID" value="NC_009613.3"/>
</dbReference>
<dbReference type="GeneID" id="66551839"/>
<organism evidence="1 2">
    <name type="scientific">Flavobacterium psychrophilum (strain ATCC 49511 / DSM 21280 / CIP 103535 / JIP02/86)</name>
    <dbReference type="NCBI Taxonomy" id="402612"/>
    <lineage>
        <taxon>Bacteria</taxon>
        <taxon>Pseudomonadati</taxon>
        <taxon>Bacteroidota</taxon>
        <taxon>Flavobacteriia</taxon>
        <taxon>Flavobacteriales</taxon>
        <taxon>Flavobacteriaceae</taxon>
        <taxon>Flavobacterium</taxon>
    </lineage>
</organism>
<dbReference type="STRING" id="402612.FP1978"/>
<dbReference type="KEGG" id="fps:FP1978"/>
<dbReference type="EMBL" id="AM398681">
    <property type="protein sequence ID" value="CAL44042.1"/>
    <property type="molecule type" value="Genomic_DNA"/>
</dbReference>
<gene>
    <name evidence="1" type="primary">remH</name>
    <name evidence="1" type="ordered locus">FP1978</name>
</gene>
<evidence type="ECO:0000313" key="2">
    <source>
        <dbReference type="Proteomes" id="UP000006394"/>
    </source>
</evidence>
<dbReference type="AlphaFoldDB" id="A6H118"/>
<protein>
    <submittedName>
        <fullName evidence="1">Gliding motility protein RemH</fullName>
    </submittedName>
</protein>
<evidence type="ECO:0000313" key="1">
    <source>
        <dbReference type="EMBL" id="CAL44042.1"/>
    </source>
</evidence>
<reference evidence="1 2" key="1">
    <citation type="journal article" date="2007" name="Nat. Biotechnol.">
        <title>Complete genome sequence of the fish pathogen Flavobacterium psychrophilum.</title>
        <authorList>
            <person name="Duchaud E."/>
            <person name="Boussaha M."/>
            <person name="Loux V."/>
            <person name="Bernardet J.F."/>
            <person name="Michel C."/>
            <person name="Kerouault B."/>
            <person name="Mondot S."/>
            <person name="Nicolas P."/>
            <person name="Bossy R."/>
            <person name="Caron C."/>
            <person name="Bessieres P."/>
            <person name="Gibrat J.F."/>
            <person name="Claverol S."/>
            <person name="Dumetz F."/>
            <person name="Le Henaff M."/>
            <person name="Benmansour A."/>
        </authorList>
    </citation>
    <scope>NUCLEOTIDE SEQUENCE [LARGE SCALE GENOMIC DNA]</scope>
    <source>
        <strain evidence="2">ATCC 49511 / DSM 21280 / CIP 103535 / JIP02/86</strain>
    </source>
</reference>
<name>A6H118_FLAPJ</name>
<dbReference type="EnsemblBacteria" id="CAL44042">
    <property type="protein sequence ID" value="CAL44042"/>
    <property type="gene ID" value="FP1978"/>
</dbReference>
<dbReference type="PATRIC" id="fig|402612.5.peg.2001"/>
<proteinExistence type="predicted"/>
<dbReference type="Proteomes" id="UP000006394">
    <property type="component" value="Chromosome"/>
</dbReference>
<sequence length="140" mass="16059">MRTIKLLYILTFTILCVSFGYSQSRLIITGKTTVTKFHEQKELEAMKKGQLIDLYVERTNAFTYSLHLIGLTTDPKTTAKDLGIIETPEIVKQLDTKRAIEADFANKMATFERIFLPYVDKIELISSILFYEGILKKISN</sequence>
<keyword evidence="2" id="KW-1185">Reference proteome</keyword>